<evidence type="ECO:0000313" key="3">
    <source>
        <dbReference type="Proteomes" id="UP000029223"/>
    </source>
</evidence>
<evidence type="ECO:0000313" key="2">
    <source>
        <dbReference type="EMBL" id="GAL30531.1"/>
    </source>
</evidence>
<name>A0ABQ0JP58_9VIBR</name>
<feature type="region of interest" description="Disordered" evidence="1">
    <location>
        <begin position="61"/>
        <end position="80"/>
    </location>
</feature>
<gene>
    <name evidence="2" type="ORF">JCM19239_6830</name>
</gene>
<organism evidence="2 3">
    <name type="scientific">Vibrio variabilis</name>
    <dbReference type="NCBI Taxonomy" id="990271"/>
    <lineage>
        <taxon>Bacteria</taxon>
        <taxon>Pseudomonadati</taxon>
        <taxon>Pseudomonadota</taxon>
        <taxon>Gammaproteobacteria</taxon>
        <taxon>Vibrionales</taxon>
        <taxon>Vibrionaceae</taxon>
        <taxon>Vibrio</taxon>
    </lineage>
</organism>
<keyword evidence="3" id="KW-1185">Reference proteome</keyword>
<comment type="caution">
    <text evidence="2">The sequence shown here is derived from an EMBL/GenBank/DDBJ whole genome shotgun (WGS) entry which is preliminary data.</text>
</comment>
<dbReference type="Proteomes" id="UP000029223">
    <property type="component" value="Unassembled WGS sequence"/>
</dbReference>
<accession>A0ABQ0JP58</accession>
<evidence type="ECO:0000256" key="1">
    <source>
        <dbReference type="SAM" id="MobiDB-lite"/>
    </source>
</evidence>
<protein>
    <recommendedName>
        <fullName evidence="4">Methyl-accepting chemotaxis protein</fullName>
    </recommendedName>
</protein>
<sequence length="80" mass="9059">MLRATHDVGLGKLSLGLEKLSASKNLHGKDEFSKLTLSFKEMTSSLVENDEKMRHYNQKLKEETERSEAAAKAKGDFYQL</sequence>
<reference evidence="3" key="1">
    <citation type="submission" date="2014-09" db="EMBL/GenBank/DDBJ databases">
        <title>Vibrio variabilis JCM 19239. (C206) whole genome shotgun sequence.</title>
        <authorList>
            <person name="Sawabe T."/>
            <person name="Meirelles P."/>
            <person name="Nakanishi M."/>
            <person name="Sayaka M."/>
            <person name="Hattori M."/>
            <person name="Ohkuma M."/>
        </authorList>
    </citation>
    <scope>NUCLEOTIDE SEQUENCE [LARGE SCALE GENOMIC DNA]</scope>
    <source>
        <strain evidence="3">JCM 19239</strain>
    </source>
</reference>
<dbReference type="EMBL" id="BBMS01000100">
    <property type="protein sequence ID" value="GAL30531.1"/>
    <property type="molecule type" value="Genomic_DNA"/>
</dbReference>
<proteinExistence type="predicted"/>
<evidence type="ECO:0008006" key="4">
    <source>
        <dbReference type="Google" id="ProtNLM"/>
    </source>
</evidence>